<dbReference type="RefSeq" id="WP_257596054.1">
    <property type="nucleotide sequence ID" value="NZ_JANKHH010000005.1"/>
</dbReference>
<name>A0ABT1XRH9_9SPHN</name>
<comment type="caution">
    <text evidence="1">The sequence shown here is derived from an EMBL/GenBank/DDBJ whole genome shotgun (WGS) entry which is preliminary data.</text>
</comment>
<dbReference type="Proteomes" id="UP001206067">
    <property type="component" value="Unassembled WGS sequence"/>
</dbReference>
<keyword evidence="2" id="KW-1185">Reference proteome</keyword>
<evidence type="ECO:0000313" key="1">
    <source>
        <dbReference type="EMBL" id="MCR2834251.1"/>
    </source>
</evidence>
<evidence type="ECO:0000313" key="2">
    <source>
        <dbReference type="Proteomes" id="UP001206067"/>
    </source>
</evidence>
<organism evidence="1 2">
    <name type="scientific">Parerythrobacter lacustris</name>
    <dbReference type="NCBI Taxonomy" id="2969984"/>
    <lineage>
        <taxon>Bacteria</taxon>
        <taxon>Pseudomonadati</taxon>
        <taxon>Pseudomonadota</taxon>
        <taxon>Alphaproteobacteria</taxon>
        <taxon>Sphingomonadales</taxon>
        <taxon>Erythrobacteraceae</taxon>
        <taxon>Parerythrobacter</taxon>
    </lineage>
</organism>
<gene>
    <name evidence="1" type="ORF">NSO95_09870</name>
</gene>
<dbReference type="Gene3D" id="1.10.10.60">
    <property type="entry name" value="Homeodomain-like"/>
    <property type="match status" value="1"/>
</dbReference>
<reference evidence="1 2" key="1">
    <citation type="submission" date="2022-08" db="EMBL/GenBank/DDBJ databases">
        <title>Polyphasic taxonomy analysis of Qipengyuania sp.RS5-5.</title>
        <authorList>
            <person name="Xamxidin M."/>
            <person name="Wu M."/>
        </authorList>
    </citation>
    <scope>NUCLEOTIDE SEQUENCE [LARGE SCALE GENOMIC DNA]</scope>
    <source>
        <strain evidence="1 2">RS5-5</strain>
    </source>
</reference>
<proteinExistence type="predicted"/>
<protein>
    <recommendedName>
        <fullName evidence="3">Terminase</fullName>
    </recommendedName>
</protein>
<dbReference type="EMBL" id="JANKHH010000005">
    <property type="protein sequence ID" value="MCR2834251.1"/>
    <property type="molecule type" value="Genomic_DNA"/>
</dbReference>
<sequence>MTVQPATRLAWEESFIEALARLAMVKRAAQAAGVATGSVYARRAKSPAFAELWDETLAQAKAVQRQRRICNSEDAPSPIQWQRTFLDALAETSNVSAAAVRARMPSREVYRMRRENEDFARKWHAALVEGYEHLELELLARLRSGEPKDGPKFDNGSALRLLALHRDTMAQEHAQRRNMDVVSARALIEQKLDELRQRVLARREAEGATIQ</sequence>
<evidence type="ECO:0008006" key="3">
    <source>
        <dbReference type="Google" id="ProtNLM"/>
    </source>
</evidence>
<accession>A0ABT1XRH9</accession>